<evidence type="ECO:0000256" key="5">
    <source>
        <dbReference type="ARBA" id="ARBA00022490"/>
    </source>
</evidence>
<evidence type="ECO:0000256" key="11">
    <source>
        <dbReference type="ARBA" id="ARBA00023006"/>
    </source>
</evidence>
<dbReference type="AlphaFoldDB" id="A0AAV7KAB2"/>
<evidence type="ECO:0000256" key="2">
    <source>
        <dbReference type="ARBA" id="ARBA00007683"/>
    </source>
</evidence>
<keyword evidence="6" id="KW-1017">Isopeptide bond</keyword>
<comment type="caution">
    <text evidence="14">The sequence shown here is derived from an EMBL/GenBank/DDBJ whole genome shotgun (WGS) entry which is preliminary data.</text>
</comment>
<feature type="region of interest" description="Disordered" evidence="13">
    <location>
        <begin position="134"/>
        <end position="165"/>
    </location>
</feature>
<dbReference type="GO" id="GO:0000407">
    <property type="term" value="C:phagophore assembly site"/>
    <property type="evidence" value="ECO:0007669"/>
    <property type="project" value="TreeGrafter"/>
</dbReference>
<feature type="compositionally biased region" description="Low complexity" evidence="13">
    <location>
        <begin position="145"/>
        <end position="157"/>
    </location>
</feature>
<evidence type="ECO:0000313" key="14">
    <source>
        <dbReference type="EMBL" id="KAI6658078.1"/>
    </source>
</evidence>
<dbReference type="InterPro" id="IPR007135">
    <property type="entry name" value="Atg3/Atg10"/>
</dbReference>
<evidence type="ECO:0000256" key="3">
    <source>
        <dbReference type="ARBA" id="ARBA00017573"/>
    </source>
</evidence>
<dbReference type="FunFam" id="3.30.1460.50:FF:000001">
    <property type="entry name" value="Autophagy-related protein 3"/>
    <property type="match status" value="1"/>
</dbReference>
<keyword evidence="7" id="KW-0808">Transferase</keyword>
<sequence>MAMQKAFNTAKSIGLGIAESVTPVLKESKFRETGVITPEEFVLAGDHLVLHCPTWSWSAGESSKRKPYLPLDKQFLTTKNVPCFKRCKQIMSEVSGGSKDHMVKLTEDDDEGWVDTHHGIQDEQATVAVMSMGSEDTEVGKKETTTTTTAAPVTETADSSDDDEVAVDIDEYDQQDVQESDPATVVVPSKPIEPVSKKIPAAQSSAVLQTRRYDLNITYDKYYQTPRLWLFGYSENESILTEEQMYEDISQDHLNKTVTMETHPHLPPPSRLSIHPCRHAEVMKRIMDTVAEGGGHLEVHMYLMVFLKFVQAVIPTIEYDFTREFKL</sequence>
<dbReference type="EMBL" id="JAKMXF010000110">
    <property type="protein sequence ID" value="KAI6658078.1"/>
    <property type="molecule type" value="Genomic_DNA"/>
</dbReference>
<keyword evidence="11" id="KW-0072">Autophagy</keyword>
<dbReference type="PANTHER" id="PTHR12866">
    <property type="entry name" value="UBIQUITIN-LIKE-CONJUGATING ENZYME ATG3"/>
    <property type="match status" value="1"/>
</dbReference>
<comment type="similarity">
    <text evidence="2">Belongs to the ATG3 family.</text>
</comment>
<keyword evidence="15" id="KW-1185">Reference proteome</keyword>
<comment type="subcellular location">
    <subcellularLocation>
        <location evidence="1">Cytoplasm</location>
    </subcellularLocation>
</comment>
<evidence type="ECO:0000256" key="7">
    <source>
        <dbReference type="ARBA" id="ARBA00022679"/>
    </source>
</evidence>
<evidence type="ECO:0000256" key="9">
    <source>
        <dbReference type="ARBA" id="ARBA00022843"/>
    </source>
</evidence>
<evidence type="ECO:0000313" key="15">
    <source>
        <dbReference type="Proteomes" id="UP001165289"/>
    </source>
</evidence>
<proteinExistence type="inferred from homology"/>
<name>A0AAV7KAB2_9METZ</name>
<evidence type="ECO:0000256" key="12">
    <source>
        <dbReference type="ARBA" id="ARBA00034553"/>
    </source>
</evidence>
<keyword evidence="4" id="KW-0813">Transport</keyword>
<dbReference type="GO" id="GO:0015031">
    <property type="term" value="P:protein transport"/>
    <property type="evidence" value="ECO:0007669"/>
    <property type="project" value="UniProtKB-KW"/>
</dbReference>
<keyword evidence="5" id="KW-0963">Cytoplasm</keyword>
<gene>
    <name evidence="14" type="ORF">LOD99_15791</name>
</gene>
<dbReference type="GO" id="GO:0044804">
    <property type="term" value="P:nucleophagy"/>
    <property type="evidence" value="ECO:0007669"/>
    <property type="project" value="TreeGrafter"/>
</dbReference>
<dbReference type="PANTHER" id="PTHR12866:SF2">
    <property type="entry name" value="UBIQUITIN-LIKE-CONJUGATING ENZYME ATG3"/>
    <property type="match status" value="1"/>
</dbReference>
<dbReference type="GO" id="GO:0005829">
    <property type="term" value="C:cytosol"/>
    <property type="evidence" value="ECO:0007669"/>
    <property type="project" value="TreeGrafter"/>
</dbReference>
<evidence type="ECO:0000256" key="13">
    <source>
        <dbReference type="SAM" id="MobiDB-lite"/>
    </source>
</evidence>
<evidence type="ECO:0000256" key="6">
    <source>
        <dbReference type="ARBA" id="ARBA00022499"/>
    </source>
</evidence>
<evidence type="ECO:0000256" key="4">
    <source>
        <dbReference type="ARBA" id="ARBA00022448"/>
    </source>
</evidence>
<keyword evidence="8" id="KW-0833">Ubl conjugation pathway</keyword>
<dbReference type="GO" id="GO:0019776">
    <property type="term" value="F:Atg8-family ligase activity"/>
    <property type="evidence" value="ECO:0007669"/>
    <property type="project" value="TreeGrafter"/>
</dbReference>
<organism evidence="14 15">
    <name type="scientific">Oopsacas minuta</name>
    <dbReference type="NCBI Taxonomy" id="111878"/>
    <lineage>
        <taxon>Eukaryota</taxon>
        <taxon>Metazoa</taxon>
        <taxon>Porifera</taxon>
        <taxon>Hexactinellida</taxon>
        <taxon>Hexasterophora</taxon>
        <taxon>Lyssacinosida</taxon>
        <taxon>Leucopsacidae</taxon>
        <taxon>Oopsacas</taxon>
    </lineage>
</organism>
<dbReference type="Pfam" id="PF03987">
    <property type="entry name" value="Autophagy_act_C"/>
    <property type="match status" value="1"/>
</dbReference>
<evidence type="ECO:0000256" key="1">
    <source>
        <dbReference type="ARBA" id="ARBA00004496"/>
    </source>
</evidence>
<dbReference type="GO" id="GO:0000045">
    <property type="term" value="P:autophagosome assembly"/>
    <property type="evidence" value="ECO:0007669"/>
    <property type="project" value="TreeGrafter"/>
</dbReference>
<dbReference type="GO" id="GO:0000422">
    <property type="term" value="P:autophagy of mitochondrion"/>
    <property type="evidence" value="ECO:0007669"/>
    <property type="project" value="TreeGrafter"/>
</dbReference>
<dbReference type="GO" id="GO:0061723">
    <property type="term" value="P:glycophagy"/>
    <property type="evidence" value="ECO:0007669"/>
    <property type="project" value="TreeGrafter"/>
</dbReference>
<reference evidence="14 15" key="1">
    <citation type="journal article" date="2023" name="BMC Biol.">
        <title>The compact genome of the sponge Oopsacas minuta (Hexactinellida) is lacking key metazoan core genes.</title>
        <authorList>
            <person name="Santini S."/>
            <person name="Schenkelaars Q."/>
            <person name="Jourda C."/>
            <person name="Duchesne M."/>
            <person name="Belahbib H."/>
            <person name="Rocher C."/>
            <person name="Selva M."/>
            <person name="Riesgo A."/>
            <person name="Vervoort M."/>
            <person name="Leys S.P."/>
            <person name="Kodjabachian L."/>
            <person name="Le Bivic A."/>
            <person name="Borchiellini C."/>
            <person name="Claverie J.M."/>
            <person name="Renard E."/>
        </authorList>
    </citation>
    <scope>NUCLEOTIDE SEQUENCE [LARGE SCALE GENOMIC DNA]</scope>
    <source>
        <strain evidence="14">SPO-2</strain>
    </source>
</reference>
<protein>
    <recommendedName>
        <fullName evidence="3">Ubiquitin-like-conjugating enzyme ATG3</fullName>
    </recommendedName>
    <alternativeName>
        <fullName evidence="12">Autophagy-related protein 3</fullName>
    </alternativeName>
</protein>
<dbReference type="Proteomes" id="UP001165289">
    <property type="component" value="Unassembled WGS sequence"/>
</dbReference>
<dbReference type="Gene3D" id="3.30.1460.50">
    <property type="match status" value="1"/>
</dbReference>
<evidence type="ECO:0000256" key="10">
    <source>
        <dbReference type="ARBA" id="ARBA00022927"/>
    </source>
</evidence>
<accession>A0AAV7KAB2</accession>
<keyword evidence="10" id="KW-0653">Protein transport</keyword>
<evidence type="ECO:0000256" key="8">
    <source>
        <dbReference type="ARBA" id="ARBA00022786"/>
    </source>
</evidence>
<keyword evidence="9" id="KW-0832">Ubl conjugation</keyword>